<evidence type="ECO:0000256" key="4">
    <source>
        <dbReference type="ARBA" id="ARBA00022475"/>
    </source>
</evidence>
<evidence type="ECO:0000313" key="12">
    <source>
        <dbReference type="Proteomes" id="UP000325466"/>
    </source>
</evidence>
<dbReference type="PANTHER" id="PTHR48086:SF6">
    <property type="entry name" value="CATION_ACETATE SYMPORTER ACTP"/>
    <property type="match status" value="1"/>
</dbReference>
<feature type="transmembrane region" description="Helical" evidence="10">
    <location>
        <begin position="120"/>
        <end position="145"/>
    </location>
</feature>
<dbReference type="Gene3D" id="1.20.1730.10">
    <property type="entry name" value="Sodium/glucose cotransporter"/>
    <property type="match status" value="1"/>
</dbReference>
<feature type="transmembrane region" description="Helical" evidence="10">
    <location>
        <begin position="458"/>
        <end position="478"/>
    </location>
</feature>
<keyword evidence="5 10" id="KW-0812">Transmembrane</keyword>
<feature type="transmembrane region" description="Helical" evidence="10">
    <location>
        <begin position="6"/>
        <end position="26"/>
    </location>
</feature>
<dbReference type="CDD" id="cd11480">
    <property type="entry name" value="SLC5sbd_u4"/>
    <property type="match status" value="1"/>
</dbReference>
<feature type="transmembrane region" description="Helical" evidence="10">
    <location>
        <begin position="151"/>
        <end position="174"/>
    </location>
</feature>
<dbReference type="InterPro" id="IPR050277">
    <property type="entry name" value="Sodium:Solute_Symporter"/>
</dbReference>
<evidence type="ECO:0000256" key="3">
    <source>
        <dbReference type="ARBA" id="ARBA00022448"/>
    </source>
</evidence>
<evidence type="ECO:0000256" key="2">
    <source>
        <dbReference type="ARBA" id="ARBA00006434"/>
    </source>
</evidence>
<dbReference type="Pfam" id="PF00474">
    <property type="entry name" value="SSF"/>
    <property type="match status" value="1"/>
</dbReference>
<feature type="transmembrane region" description="Helical" evidence="10">
    <location>
        <begin position="76"/>
        <end position="94"/>
    </location>
</feature>
<comment type="similarity">
    <text evidence="2 9">Belongs to the sodium:solute symporter (SSF) (TC 2.A.21) family.</text>
</comment>
<evidence type="ECO:0000256" key="5">
    <source>
        <dbReference type="ARBA" id="ARBA00022692"/>
    </source>
</evidence>
<dbReference type="InterPro" id="IPR001734">
    <property type="entry name" value="Na/solute_symporter"/>
</dbReference>
<accession>A0ABQ0YG58</accession>
<feature type="transmembrane region" description="Helical" evidence="10">
    <location>
        <begin position="392"/>
        <end position="414"/>
    </location>
</feature>
<sequence>MTGMGLSVAIVVAIIGVTLGITYLAAKRNTSTDSHYVAEGQVGPVGNGLAISGDYVSAASFLGITGMIGIAGFSGFYYATAVPLAYLLVLLIIAEPLRNLGRFTLADAVAARFDGRGLRAALAVTTIVISAMYMVIQFVGAGLLVQALLGIKFWVAVIVLGLLMVVYTMFGGMLATTWVQVLKTGLLLTGTALILFLVLAKYGPSPLHVVEPLPDSVASSHPQNTTKTFDIISQQLALALGVMGLPHVMVRFLTVKDARAARKSGVVALWIFSAFYVVLPFVGYGAIRALGSDAIAAAHPQGNLAVVQLAGALGGPALEAVIIGITLATILAVLAGVAIATSGAFAHDLYTHVVKGGKATGEQQLKVARLSLLGIAVVAMFLALGAKGFNLGFLANVAFAVAASTSLPVLLLSIYWRGFNRVGATWALVGGLAVSLGLVAISPNILGPTGLIHGIDPIFPLTIPALVSVPAGFLLAYVGSLVGRSRPEAAGTDFAEIERLALIGR</sequence>
<dbReference type="PANTHER" id="PTHR48086">
    <property type="entry name" value="SODIUM/PROLINE SYMPORTER-RELATED"/>
    <property type="match status" value="1"/>
</dbReference>
<comment type="subcellular location">
    <subcellularLocation>
        <location evidence="1">Cell membrane</location>
        <topology evidence="1">Multi-pass membrane protein</topology>
    </subcellularLocation>
</comment>
<feature type="transmembrane region" description="Helical" evidence="10">
    <location>
        <begin position="426"/>
        <end position="446"/>
    </location>
</feature>
<feature type="transmembrane region" description="Helical" evidence="10">
    <location>
        <begin position="321"/>
        <end position="346"/>
    </location>
</feature>
<evidence type="ECO:0000313" key="11">
    <source>
        <dbReference type="EMBL" id="GES35483.1"/>
    </source>
</evidence>
<keyword evidence="8 10" id="KW-0472">Membrane</keyword>
<dbReference type="InterPro" id="IPR038377">
    <property type="entry name" value="Na/Glc_symporter_sf"/>
</dbReference>
<keyword evidence="4" id="KW-1003">Cell membrane</keyword>
<dbReference type="Proteomes" id="UP000325466">
    <property type="component" value="Unassembled WGS sequence"/>
</dbReference>
<keyword evidence="7 10" id="KW-1133">Transmembrane helix</keyword>
<feature type="transmembrane region" description="Helical" evidence="10">
    <location>
        <begin position="47"/>
        <end position="70"/>
    </location>
</feature>
<gene>
    <name evidence="11" type="ORF">RAJCM14343_0731</name>
</gene>
<dbReference type="EMBL" id="BLAH01000022">
    <property type="protein sequence ID" value="GES35483.1"/>
    <property type="molecule type" value="Genomic_DNA"/>
</dbReference>
<keyword evidence="12" id="KW-1185">Reference proteome</keyword>
<evidence type="ECO:0000256" key="8">
    <source>
        <dbReference type="ARBA" id="ARBA00023136"/>
    </source>
</evidence>
<evidence type="ECO:0000256" key="7">
    <source>
        <dbReference type="ARBA" id="ARBA00022989"/>
    </source>
</evidence>
<feature type="transmembrane region" description="Helical" evidence="10">
    <location>
        <begin position="266"/>
        <end position="287"/>
    </location>
</feature>
<reference evidence="11 12" key="1">
    <citation type="journal article" date="2018" name="Biodegradation">
        <title>1,4-Dioxane degradation characteristics of Rhodococcus aetherivorans JCM 14343.</title>
        <authorList>
            <person name="Inoue D."/>
            <person name="Tsunoda T."/>
            <person name="Yamamoto N."/>
            <person name="Ike M."/>
            <person name="Sei K."/>
        </authorList>
    </citation>
    <scope>NUCLEOTIDE SEQUENCE [LARGE SCALE GENOMIC DNA]</scope>
    <source>
        <strain evidence="11 12">JCM 14343</strain>
    </source>
</reference>
<evidence type="ECO:0000256" key="6">
    <source>
        <dbReference type="ARBA" id="ARBA00022847"/>
    </source>
</evidence>
<keyword evidence="6" id="KW-0769">Symport</keyword>
<proteinExistence type="inferred from homology"/>
<evidence type="ECO:0000256" key="10">
    <source>
        <dbReference type="SAM" id="Phobius"/>
    </source>
</evidence>
<feature type="transmembrane region" description="Helical" evidence="10">
    <location>
        <begin position="367"/>
        <end position="386"/>
    </location>
</feature>
<keyword evidence="3" id="KW-0813">Transport</keyword>
<comment type="caution">
    <text evidence="11">The sequence shown here is derived from an EMBL/GenBank/DDBJ whole genome shotgun (WGS) entry which is preliminary data.</text>
</comment>
<evidence type="ECO:0000256" key="1">
    <source>
        <dbReference type="ARBA" id="ARBA00004651"/>
    </source>
</evidence>
<feature type="transmembrane region" description="Helical" evidence="10">
    <location>
        <begin position="186"/>
        <end position="203"/>
    </location>
</feature>
<organism evidence="11 12">
    <name type="scientific">Rhodococcus aetherivorans</name>
    <dbReference type="NCBI Taxonomy" id="191292"/>
    <lineage>
        <taxon>Bacteria</taxon>
        <taxon>Bacillati</taxon>
        <taxon>Actinomycetota</taxon>
        <taxon>Actinomycetes</taxon>
        <taxon>Mycobacteriales</taxon>
        <taxon>Nocardiaceae</taxon>
        <taxon>Rhodococcus</taxon>
    </lineage>
</organism>
<name>A0ABQ0YG58_9NOCA</name>
<feature type="transmembrane region" description="Helical" evidence="10">
    <location>
        <begin position="236"/>
        <end position="254"/>
    </location>
</feature>
<protein>
    <submittedName>
        <fullName evidence="11">Symporter YjcG</fullName>
    </submittedName>
</protein>
<evidence type="ECO:0000256" key="9">
    <source>
        <dbReference type="RuleBase" id="RU362091"/>
    </source>
</evidence>
<dbReference type="PROSITE" id="PS50283">
    <property type="entry name" value="NA_SOLUT_SYMP_3"/>
    <property type="match status" value="1"/>
</dbReference>